<keyword evidence="4 6" id="KW-0472">Membrane</keyword>
<dbReference type="EMBL" id="JAVHNQ010000010">
    <property type="protein sequence ID" value="KAK6337774.1"/>
    <property type="molecule type" value="Genomic_DNA"/>
</dbReference>
<dbReference type="PANTHER" id="PTHR33048:SF47">
    <property type="entry name" value="INTEGRAL MEMBRANE PROTEIN-RELATED"/>
    <property type="match status" value="1"/>
</dbReference>
<evidence type="ECO:0000256" key="5">
    <source>
        <dbReference type="ARBA" id="ARBA00038359"/>
    </source>
</evidence>
<dbReference type="PANTHER" id="PTHR33048">
    <property type="entry name" value="PTH11-LIKE INTEGRAL MEMBRANE PROTEIN (AFU_ORTHOLOGUE AFUA_5G11245)"/>
    <property type="match status" value="1"/>
</dbReference>
<feature type="transmembrane region" description="Helical" evidence="6">
    <location>
        <begin position="302"/>
        <end position="323"/>
    </location>
</feature>
<sequence length="446" mass="48920">MDRLDYYYDLPPSLKDKVNLTRLFELAARAPLVIKAGLVPVVIPPDIYSAQVANPDYVAPNLPRRLVIVTWLCIAVPLVCVVVRFVSRVVSGSGVGLDDYFAGVTWLTSTAFATTSLFAASVGGMGTHIWLLSDQQLQTGFLIGYYHQIAYGVASFFLHITILFFYMRLIPPEISLARQVLYVFVAFHIVYLPAFVITSVIQCLPVRAGYDLRYRLMMGAASRCLDPVKEVTALTVIGIVTDCILFFLPLTVVWRLRLTTAKKIMISGLFLIAGLACIASIVRLRYLLRFYKSFDRSYTSMIVNALGHVEIALGLICACLPTMRQAVLLIPRSRLCTTVSRRFGWRTRGGGVHVRVRKIVSGSSRVTSTKDTALQDLSGAREGNVSREAILDAAGTGDGDISRLETAAGVVADGEQRESPVVGNTREGYVGFESEPELASHSQPGV</sequence>
<comment type="subcellular location">
    <subcellularLocation>
        <location evidence="1">Membrane</location>
        <topology evidence="1">Multi-pass membrane protein</topology>
    </subcellularLocation>
</comment>
<feature type="transmembrane region" description="Helical" evidence="6">
    <location>
        <begin position="106"/>
        <end position="132"/>
    </location>
</feature>
<dbReference type="AlphaFoldDB" id="A0AAV9UAH2"/>
<protein>
    <recommendedName>
        <fullName evidence="7">Rhodopsin domain-containing protein</fullName>
    </recommendedName>
</protein>
<feature type="domain" description="Rhodopsin" evidence="7">
    <location>
        <begin position="83"/>
        <end position="326"/>
    </location>
</feature>
<evidence type="ECO:0000256" key="4">
    <source>
        <dbReference type="ARBA" id="ARBA00023136"/>
    </source>
</evidence>
<feature type="transmembrane region" description="Helical" evidence="6">
    <location>
        <begin position="264"/>
        <end position="282"/>
    </location>
</feature>
<keyword evidence="2 6" id="KW-0812">Transmembrane</keyword>
<proteinExistence type="inferred from homology"/>
<feature type="transmembrane region" description="Helical" evidence="6">
    <location>
        <begin position="66"/>
        <end position="86"/>
    </location>
</feature>
<feature type="transmembrane region" description="Helical" evidence="6">
    <location>
        <begin position="144"/>
        <end position="167"/>
    </location>
</feature>
<keyword evidence="3 6" id="KW-1133">Transmembrane helix</keyword>
<evidence type="ECO:0000256" key="6">
    <source>
        <dbReference type="SAM" id="Phobius"/>
    </source>
</evidence>
<keyword evidence="9" id="KW-1185">Reference proteome</keyword>
<dbReference type="Proteomes" id="UP001375240">
    <property type="component" value="Unassembled WGS sequence"/>
</dbReference>
<organism evidence="8 9">
    <name type="scientific">Orbilia brochopaga</name>
    <dbReference type="NCBI Taxonomy" id="3140254"/>
    <lineage>
        <taxon>Eukaryota</taxon>
        <taxon>Fungi</taxon>
        <taxon>Dikarya</taxon>
        <taxon>Ascomycota</taxon>
        <taxon>Pezizomycotina</taxon>
        <taxon>Orbiliomycetes</taxon>
        <taxon>Orbiliales</taxon>
        <taxon>Orbiliaceae</taxon>
        <taxon>Orbilia</taxon>
    </lineage>
</organism>
<gene>
    <name evidence="8" type="ORF">TWF696_001254</name>
</gene>
<feature type="transmembrane region" description="Helical" evidence="6">
    <location>
        <begin position="231"/>
        <end position="252"/>
    </location>
</feature>
<evidence type="ECO:0000313" key="9">
    <source>
        <dbReference type="Proteomes" id="UP001375240"/>
    </source>
</evidence>
<name>A0AAV9UAH2_9PEZI</name>
<reference evidence="8 9" key="1">
    <citation type="submission" date="2019-10" db="EMBL/GenBank/DDBJ databases">
        <authorList>
            <person name="Palmer J.M."/>
        </authorList>
    </citation>
    <scope>NUCLEOTIDE SEQUENCE [LARGE SCALE GENOMIC DNA]</scope>
    <source>
        <strain evidence="8 9">TWF696</strain>
    </source>
</reference>
<evidence type="ECO:0000259" key="7">
    <source>
        <dbReference type="Pfam" id="PF20684"/>
    </source>
</evidence>
<comment type="caution">
    <text evidence="8">The sequence shown here is derived from an EMBL/GenBank/DDBJ whole genome shotgun (WGS) entry which is preliminary data.</text>
</comment>
<dbReference type="Pfam" id="PF20684">
    <property type="entry name" value="Fung_rhodopsin"/>
    <property type="match status" value="1"/>
</dbReference>
<dbReference type="GO" id="GO:0016020">
    <property type="term" value="C:membrane"/>
    <property type="evidence" value="ECO:0007669"/>
    <property type="project" value="UniProtKB-SubCell"/>
</dbReference>
<dbReference type="InterPro" id="IPR049326">
    <property type="entry name" value="Rhodopsin_dom_fungi"/>
</dbReference>
<accession>A0AAV9UAH2</accession>
<evidence type="ECO:0000256" key="1">
    <source>
        <dbReference type="ARBA" id="ARBA00004141"/>
    </source>
</evidence>
<dbReference type="InterPro" id="IPR052337">
    <property type="entry name" value="SAT4-like"/>
</dbReference>
<evidence type="ECO:0000256" key="2">
    <source>
        <dbReference type="ARBA" id="ARBA00022692"/>
    </source>
</evidence>
<evidence type="ECO:0000313" key="8">
    <source>
        <dbReference type="EMBL" id="KAK6337774.1"/>
    </source>
</evidence>
<feature type="transmembrane region" description="Helical" evidence="6">
    <location>
        <begin position="179"/>
        <end position="210"/>
    </location>
</feature>
<comment type="similarity">
    <text evidence="5">Belongs to the SAT4 family.</text>
</comment>
<evidence type="ECO:0000256" key="3">
    <source>
        <dbReference type="ARBA" id="ARBA00022989"/>
    </source>
</evidence>